<evidence type="ECO:0000313" key="3">
    <source>
        <dbReference type="Proteomes" id="UP000006565"/>
    </source>
</evidence>
<gene>
    <name evidence="2" type="ordered locus">Mpet_0912</name>
</gene>
<feature type="transmembrane region" description="Helical" evidence="1">
    <location>
        <begin position="132"/>
        <end position="150"/>
    </location>
</feature>
<dbReference type="STRING" id="679926.Mpet_0912"/>
<feature type="transmembrane region" description="Helical" evidence="1">
    <location>
        <begin position="50"/>
        <end position="70"/>
    </location>
</feature>
<dbReference type="EMBL" id="CP002117">
    <property type="protein sequence ID" value="ADN35680.1"/>
    <property type="molecule type" value="Genomic_DNA"/>
</dbReference>
<feature type="transmembrane region" description="Helical" evidence="1">
    <location>
        <begin position="157"/>
        <end position="176"/>
    </location>
</feature>
<dbReference type="OrthoDB" id="375527at2157"/>
<organism evidence="2 3">
    <name type="scientific">Methanolacinia petrolearia (strain DSM 11571 / OCM 486 / SEBR 4847)</name>
    <name type="common">Methanoplanus petrolearius</name>
    <dbReference type="NCBI Taxonomy" id="679926"/>
    <lineage>
        <taxon>Archaea</taxon>
        <taxon>Methanobacteriati</taxon>
        <taxon>Methanobacteriota</taxon>
        <taxon>Stenosarchaea group</taxon>
        <taxon>Methanomicrobia</taxon>
        <taxon>Methanomicrobiales</taxon>
        <taxon>Methanomicrobiaceae</taxon>
        <taxon>Methanolacinia</taxon>
    </lineage>
</organism>
<dbReference type="KEGG" id="mpi:Mpet_0912"/>
<dbReference type="Proteomes" id="UP000006565">
    <property type="component" value="Chromosome"/>
</dbReference>
<dbReference type="RefSeq" id="WP_013328858.1">
    <property type="nucleotide sequence ID" value="NC_014507.1"/>
</dbReference>
<evidence type="ECO:0000313" key="2">
    <source>
        <dbReference type="EMBL" id="ADN35680.1"/>
    </source>
</evidence>
<sequence precursor="true">MNKINNYISSDLRNNFTFRIVLTALLLIAFMTVSSVLVTGFGIYNADLNQVIFVAPILIVYLGTGGTGLFDEEKMSETEDYFVSFRYKVFIASFIVPFIIFWLVVPMIQLLVSAISPDTITGSMTVAHSASIGKHFIPAVALGVAGLGGILKRTSMVVSVVCLVLSPFIFLMNTYGSL</sequence>
<feature type="transmembrane region" description="Helical" evidence="1">
    <location>
        <begin position="20"/>
        <end position="44"/>
    </location>
</feature>
<feature type="transmembrane region" description="Helical" evidence="1">
    <location>
        <begin position="90"/>
        <end position="112"/>
    </location>
</feature>
<protein>
    <submittedName>
        <fullName evidence="2">Uncharacterized protein</fullName>
    </submittedName>
</protein>
<keyword evidence="3" id="KW-1185">Reference proteome</keyword>
<proteinExistence type="predicted"/>
<dbReference type="GeneID" id="9743371"/>
<accession>E1RJN3</accession>
<evidence type="ECO:0000256" key="1">
    <source>
        <dbReference type="SAM" id="Phobius"/>
    </source>
</evidence>
<keyword evidence="1" id="KW-1133">Transmembrane helix</keyword>
<dbReference type="HOGENOM" id="CLU_1507399_0_0_2"/>
<dbReference type="AlphaFoldDB" id="E1RJN3"/>
<keyword evidence="1" id="KW-0812">Transmembrane</keyword>
<name>E1RJN3_METP4</name>
<reference evidence="2 3" key="1">
    <citation type="journal article" date="2010" name="Stand. Genomic Sci.">
        <title>Complete genome sequence of Methanoplanus petrolearius type strain (SEBR 4847).</title>
        <authorList>
            <person name="Brambilla E."/>
            <person name="Djao O.D."/>
            <person name="Daligault H."/>
            <person name="Lapidus A."/>
            <person name="Lucas S."/>
            <person name="Hammon N."/>
            <person name="Nolan M."/>
            <person name="Tice H."/>
            <person name="Cheng J.F."/>
            <person name="Han C."/>
            <person name="Tapia R."/>
            <person name="Goodwin L."/>
            <person name="Pitluck S."/>
            <person name="Liolios K."/>
            <person name="Ivanova N."/>
            <person name="Mavromatis K."/>
            <person name="Mikhailova N."/>
            <person name="Pati A."/>
            <person name="Chen A."/>
            <person name="Palaniappan K."/>
            <person name="Land M."/>
            <person name="Hauser L."/>
            <person name="Chang Y.J."/>
            <person name="Jeffries C.D."/>
            <person name="Rohde M."/>
            <person name="Spring S."/>
            <person name="Sikorski J."/>
            <person name="Goker M."/>
            <person name="Woyke T."/>
            <person name="Bristow J."/>
            <person name="Eisen J.A."/>
            <person name="Markowitz V."/>
            <person name="Hugenholtz P."/>
            <person name="Kyrpides N.C."/>
            <person name="Klenk H.P."/>
        </authorList>
    </citation>
    <scope>NUCLEOTIDE SEQUENCE [LARGE SCALE GENOMIC DNA]</scope>
    <source>
        <strain evidence="3">DSM 11571 / OCM 486 / SEBR 4847</strain>
    </source>
</reference>
<keyword evidence="1" id="KW-0472">Membrane</keyword>